<comment type="caution">
    <text evidence="2">The sequence shown here is derived from an EMBL/GenBank/DDBJ whole genome shotgun (WGS) entry which is preliminary data.</text>
</comment>
<feature type="signal peptide" evidence="1">
    <location>
        <begin position="1"/>
        <end position="23"/>
    </location>
</feature>
<evidence type="ECO:0000313" key="2">
    <source>
        <dbReference type="EMBL" id="RAK67702.1"/>
    </source>
</evidence>
<keyword evidence="3" id="KW-1185">Reference proteome</keyword>
<organism evidence="2 3">
    <name type="scientific">Phenylobacterium kunshanense</name>
    <dbReference type="NCBI Taxonomy" id="1445034"/>
    <lineage>
        <taxon>Bacteria</taxon>
        <taxon>Pseudomonadati</taxon>
        <taxon>Pseudomonadota</taxon>
        <taxon>Alphaproteobacteria</taxon>
        <taxon>Caulobacterales</taxon>
        <taxon>Caulobacteraceae</taxon>
        <taxon>Phenylobacterium</taxon>
    </lineage>
</organism>
<sequence length="102" mass="10083">MQKAISLIGGIALSFALTGAAGAASFQESMAKCLTKNANTRDSATVMLQCTAAGGKLAGCSVVSDSAPGKGFDKAALCVAEAMPIGDKSGDVKIPMRFPGGA</sequence>
<evidence type="ECO:0000256" key="1">
    <source>
        <dbReference type="SAM" id="SignalP"/>
    </source>
</evidence>
<dbReference type="AlphaFoldDB" id="A0A328BJR2"/>
<dbReference type="RefSeq" id="WP_111275311.1">
    <property type="nucleotide sequence ID" value="NZ_QFYS01000002.1"/>
</dbReference>
<gene>
    <name evidence="2" type="ORF">DJ019_07305</name>
</gene>
<dbReference type="Proteomes" id="UP000249524">
    <property type="component" value="Unassembled WGS sequence"/>
</dbReference>
<proteinExistence type="predicted"/>
<accession>A0A328BJR2</accession>
<reference evidence="2 3" key="1">
    <citation type="submission" date="2018-05" db="EMBL/GenBank/DDBJ databases">
        <authorList>
            <person name="Lanie J.A."/>
            <person name="Ng W.-L."/>
            <person name="Kazmierczak K.M."/>
            <person name="Andrzejewski T.M."/>
            <person name="Davidsen T.M."/>
            <person name="Wayne K.J."/>
            <person name="Tettelin H."/>
            <person name="Glass J.I."/>
            <person name="Rusch D."/>
            <person name="Podicherti R."/>
            <person name="Tsui H.-C.T."/>
            <person name="Winkler M.E."/>
        </authorList>
    </citation>
    <scope>NUCLEOTIDE SEQUENCE [LARGE SCALE GENOMIC DNA]</scope>
    <source>
        <strain evidence="2 3">BUT-10</strain>
    </source>
</reference>
<feature type="chain" id="PRO_5016441852" description="TonB C-terminal domain-containing protein" evidence="1">
    <location>
        <begin position="24"/>
        <end position="102"/>
    </location>
</feature>
<evidence type="ECO:0000313" key="3">
    <source>
        <dbReference type="Proteomes" id="UP000249524"/>
    </source>
</evidence>
<keyword evidence="1" id="KW-0732">Signal</keyword>
<name>A0A328BJR2_9CAUL</name>
<dbReference type="OrthoDB" id="7189208at2"/>
<evidence type="ECO:0008006" key="4">
    <source>
        <dbReference type="Google" id="ProtNLM"/>
    </source>
</evidence>
<protein>
    <recommendedName>
        <fullName evidence="4">TonB C-terminal domain-containing protein</fullName>
    </recommendedName>
</protein>
<dbReference type="EMBL" id="QFYS01000002">
    <property type="protein sequence ID" value="RAK67702.1"/>
    <property type="molecule type" value="Genomic_DNA"/>
</dbReference>